<organism evidence="3 4">
    <name type="scientific">Hebeloma cylindrosporum</name>
    <dbReference type="NCBI Taxonomy" id="76867"/>
    <lineage>
        <taxon>Eukaryota</taxon>
        <taxon>Fungi</taxon>
        <taxon>Dikarya</taxon>
        <taxon>Basidiomycota</taxon>
        <taxon>Agaricomycotina</taxon>
        <taxon>Agaricomycetes</taxon>
        <taxon>Agaricomycetidae</taxon>
        <taxon>Agaricales</taxon>
        <taxon>Agaricineae</taxon>
        <taxon>Hymenogastraceae</taxon>
        <taxon>Hebeloma</taxon>
    </lineage>
</organism>
<sequence length="179" mass="17555">MKLSVLTSLLPVTAVLGGVTVSATDSGSPTSVTFNSTPIATTTSSTGNVPESATTIVTTSNAQHSSQTVTLSSPQTLTTFMATVYPTSSGQYITVYPSGIIGNTTTIPICGGPPLDVGGTSTVTVPTSSSSSNSSQATGTNLQANDAGDDSTASSAGRLGFSPEGMALGAAVVLGMAVL</sequence>
<gene>
    <name evidence="3" type="ORF">M413DRAFT_7553</name>
</gene>
<dbReference type="AlphaFoldDB" id="A0A0C3CRY0"/>
<reference evidence="4" key="2">
    <citation type="submission" date="2015-01" db="EMBL/GenBank/DDBJ databases">
        <title>Evolutionary Origins and Diversification of the Mycorrhizal Mutualists.</title>
        <authorList>
            <consortium name="DOE Joint Genome Institute"/>
            <consortium name="Mycorrhizal Genomics Consortium"/>
            <person name="Kohler A."/>
            <person name="Kuo A."/>
            <person name="Nagy L.G."/>
            <person name="Floudas D."/>
            <person name="Copeland A."/>
            <person name="Barry K.W."/>
            <person name="Cichocki N."/>
            <person name="Veneault-Fourrey C."/>
            <person name="LaButti K."/>
            <person name="Lindquist E.A."/>
            <person name="Lipzen A."/>
            <person name="Lundell T."/>
            <person name="Morin E."/>
            <person name="Murat C."/>
            <person name="Riley R."/>
            <person name="Ohm R."/>
            <person name="Sun H."/>
            <person name="Tunlid A."/>
            <person name="Henrissat B."/>
            <person name="Grigoriev I.V."/>
            <person name="Hibbett D.S."/>
            <person name="Martin F."/>
        </authorList>
    </citation>
    <scope>NUCLEOTIDE SEQUENCE [LARGE SCALE GENOMIC DNA]</scope>
    <source>
        <strain evidence="4">h7</strain>
    </source>
</reference>
<feature type="region of interest" description="Disordered" evidence="1">
    <location>
        <begin position="118"/>
        <end position="156"/>
    </location>
</feature>
<dbReference type="Proteomes" id="UP000053424">
    <property type="component" value="Unassembled WGS sequence"/>
</dbReference>
<protein>
    <recommendedName>
        <fullName evidence="5">GPI anchored protein</fullName>
    </recommendedName>
</protein>
<feature type="signal peptide" evidence="2">
    <location>
        <begin position="1"/>
        <end position="17"/>
    </location>
</feature>
<dbReference type="HOGENOM" id="CLU_1503623_0_0_1"/>
<dbReference type="EMBL" id="KN831770">
    <property type="protein sequence ID" value="KIM46839.1"/>
    <property type="molecule type" value="Genomic_DNA"/>
</dbReference>
<accession>A0A0C3CRY0</accession>
<evidence type="ECO:0008006" key="5">
    <source>
        <dbReference type="Google" id="ProtNLM"/>
    </source>
</evidence>
<name>A0A0C3CRY0_HEBCY</name>
<feature type="chain" id="PRO_5002162971" description="GPI anchored protein" evidence="2">
    <location>
        <begin position="18"/>
        <end position="179"/>
    </location>
</feature>
<evidence type="ECO:0000313" key="4">
    <source>
        <dbReference type="Proteomes" id="UP000053424"/>
    </source>
</evidence>
<feature type="compositionally biased region" description="Low complexity" evidence="1">
    <location>
        <begin position="118"/>
        <end position="140"/>
    </location>
</feature>
<evidence type="ECO:0000313" key="3">
    <source>
        <dbReference type="EMBL" id="KIM46839.1"/>
    </source>
</evidence>
<reference evidence="3 4" key="1">
    <citation type="submission" date="2014-04" db="EMBL/GenBank/DDBJ databases">
        <authorList>
            <consortium name="DOE Joint Genome Institute"/>
            <person name="Kuo A."/>
            <person name="Gay G."/>
            <person name="Dore J."/>
            <person name="Kohler A."/>
            <person name="Nagy L.G."/>
            <person name="Floudas D."/>
            <person name="Copeland A."/>
            <person name="Barry K.W."/>
            <person name="Cichocki N."/>
            <person name="Veneault-Fourrey C."/>
            <person name="LaButti K."/>
            <person name="Lindquist E.A."/>
            <person name="Lipzen A."/>
            <person name="Lundell T."/>
            <person name="Morin E."/>
            <person name="Murat C."/>
            <person name="Sun H."/>
            <person name="Tunlid A."/>
            <person name="Henrissat B."/>
            <person name="Grigoriev I.V."/>
            <person name="Hibbett D.S."/>
            <person name="Martin F."/>
            <person name="Nordberg H.P."/>
            <person name="Cantor M.N."/>
            <person name="Hua S.X."/>
        </authorList>
    </citation>
    <scope>NUCLEOTIDE SEQUENCE [LARGE SCALE GENOMIC DNA]</scope>
    <source>
        <strain evidence="4">h7</strain>
    </source>
</reference>
<evidence type="ECO:0000256" key="1">
    <source>
        <dbReference type="SAM" id="MobiDB-lite"/>
    </source>
</evidence>
<proteinExistence type="predicted"/>
<keyword evidence="4" id="KW-1185">Reference proteome</keyword>
<evidence type="ECO:0000256" key="2">
    <source>
        <dbReference type="SAM" id="SignalP"/>
    </source>
</evidence>
<keyword evidence="2" id="KW-0732">Signal</keyword>